<dbReference type="InterPro" id="IPR017438">
    <property type="entry name" value="ATP-NAD_kinase_N"/>
</dbReference>
<dbReference type="SMART" id="SM00046">
    <property type="entry name" value="DAGKc"/>
    <property type="match status" value="1"/>
</dbReference>
<evidence type="ECO:0000313" key="2">
    <source>
        <dbReference type="EMBL" id="TXC68961.1"/>
    </source>
</evidence>
<sequence length="301" mass="31963">MNAPLPVIVNASGGTASSLGDELRPRIEAAFAAAGQAIDLHLVKGEDLLDTVCRYADAPMVAVGGGDGSLGGAAGILASAGCTMAILPLGTRNHLAKQLGMPEELADVAKLIATGNTVRIDIAHVGERTFVNNASIGTYPQLVRTRDHSDLPKWLATIPAAWFVLRRHDHQALTLTWQDERRDIVTPMLFIGNNRYELDGEHIGERTCMTDGVLSLYAVARRGRIALIAFAIRALFGRADAQRDFDALVDVPALTVSGRSGSVDVALDGEVERMKLPLEFTIALRGLSVVAAPGEADSPPD</sequence>
<dbReference type="Proteomes" id="UP000321129">
    <property type="component" value="Unassembled WGS sequence"/>
</dbReference>
<dbReference type="SUPFAM" id="SSF111331">
    <property type="entry name" value="NAD kinase/diacylglycerol kinase-like"/>
    <property type="match status" value="1"/>
</dbReference>
<organism evidence="2 3">
    <name type="scientific">Flavisphingopyxis soli</name>
    <dbReference type="NCBI Taxonomy" id="2601267"/>
    <lineage>
        <taxon>Bacteria</taxon>
        <taxon>Pseudomonadati</taxon>
        <taxon>Pseudomonadota</taxon>
        <taxon>Alphaproteobacteria</taxon>
        <taxon>Sphingomonadales</taxon>
        <taxon>Sphingopyxidaceae</taxon>
        <taxon>Flavisphingopyxis</taxon>
    </lineage>
</organism>
<proteinExistence type="predicted"/>
<evidence type="ECO:0000259" key="1">
    <source>
        <dbReference type="PROSITE" id="PS50146"/>
    </source>
</evidence>
<dbReference type="EMBL" id="VOPY01000002">
    <property type="protein sequence ID" value="TXC68961.1"/>
    <property type="molecule type" value="Genomic_DNA"/>
</dbReference>
<dbReference type="InterPro" id="IPR016064">
    <property type="entry name" value="NAD/diacylglycerol_kinase_sf"/>
</dbReference>
<dbReference type="PROSITE" id="PS50146">
    <property type="entry name" value="DAGK"/>
    <property type="match status" value="1"/>
</dbReference>
<dbReference type="GO" id="GO:0016301">
    <property type="term" value="F:kinase activity"/>
    <property type="evidence" value="ECO:0007669"/>
    <property type="project" value="InterPro"/>
</dbReference>
<accession>A0A5C6U9X5</accession>
<dbReference type="Pfam" id="PF00781">
    <property type="entry name" value="DAGK_cat"/>
    <property type="match status" value="1"/>
</dbReference>
<dbReference type="AlphaFoldDB" id="A0A5C6U9X5"/>
<dbReference type="Gene3D" id="2.60.200.40">
    <property type="match status" value="1"/>
</dbReference>
<dbReference type="Gene3D" id="3.40.50.10330">
    <property type="entry name" value="Probable inorganic polyphosphate/atp-NAD kinase, domain 1"/>
    <property type="match status" value="1"/>
</dbReference>
<reference evidence="2 3" key="1">
    <citation type="submission" date="2019-08" db="EMBL/GenBank/DDBJ databases">
        <title>Sphingorhabdus soil sp. nov., isolated from arctic soil.</title>
        <authorList>
            <person name="Liu Y."/>
        </authorList>
    </citation>
    <scope>NUCLEOTIDE SEQUENCE [LARGE SCALE GENOMIC DNA]</scope>
    <source>
        <strain evidence="2 3">D-2Q-5-6</strain>
    </source>
</reference>
<keyword evidence="3" id="KW-1185">Reference proteome</keyword>
<dbReference type="OrthoDB" id="142078at2"/>
<gene>
    <name evidence="2" type="ORF">FSZ31_08405</name>
</gene>
<protein>
    <recommendedName>
        <fullName evidence="1">DAGKc domain-containing protein</fullName>
    </recommendedName>
</protein>
<comment type="caution">
    <text evidence="2">The sequence shown here is derived from an EMBL/GenBank/DDBJ whole genome shotgun (WGS) entry which is preliminary data.</text>
</comment>
<evidence type="ECO:0000313" key="3">
    <source>
        <dbReference type="Proteomes" id="UP000321129"/>
    </source>
</evidence>
<dbReference type="RefSeq" id="WP_147122915.1">
    <property type="nucleotide sequence ID" value="NZ_VOPY01000002.1"/>
</dbReference>
<feature type="domain" description="DAGKc" evidence="1">
    <location>
        <begin position="1"/>
        <end position="129"/>
    </location>
</feature>
<dbReference type="InterPro" id="IPR001206">
    <property type="entry name" value="Diacylglycerol_kinase_cat_dom"/>
</dbReference>
<name>A0A5C6U9X5_9SPHN</name>